<evidence type="ECO:0000313" key="11">
    <source>
        <dbReference type="Proteomes" id="UP000707731"/>
    </source>
</evidence>
<feature type="transmembrane region" description="Helical" evidence="7">
    <location>
        <begin position="382"/>
        <end position="405"/>
    </location>
</feature>
<feature type="domain" description="ABC3 transporter permease C-terminal" evidence="8">
    <location>
        <begin position="698"/>
        <end position="814"/>
    </location>
</feature>
<dbReference type="PANTHER" id="PTHR30572">
    <property type="entry name" value="MEMBRANE COMPONENT OF TRANSPORTER-RELATED"/>
    <property type="match status" value="1"/>
</dbReference>
<feature type="transmembrane region" description="Helical" evidence="7">
    <location>
        <begin position="336"/>
        <end position="361"/>
    </location>
</feature>
<name>A0ABS0DH60_9NOCA</name>
<keyword evidence="2" id="KW-1003">Cell membrane</keyword>
<feature type="domain" description="MacB-like periplasmic core" evidence="9">
    <location>
        <begin position="466"/>
        <end position="665"/>
    </location>
</feature>
<evidence type="ECO:0000256" key="3">
    <source>
        <dbReference type="ARBA" id="ARBA00022692"/>
    </source>
</evidence>
<keyword evidence="3 7" id="KW-0812">Transmembrane</keyword>
<evidence type="ECO:0000313" key="10">
    <source>
        <dbReference type="EMBL" id="MBF6357781.1"/>
    </source>
</evidence>
<feature type="transmembrane region" description="Helical" evidence="7">
    <location>
        <begin position="737"/>
        <end position="768"/>
    </location>
</feature>
<evidence type="ECO:0000256" key="4">
    <source>
        <dbReference type="ARBA" id="ARBA00022989"/>
    </source>
</evidence>
<evidence type="ECO:0000259" key="9">
    <source>
        <dbReference type="Pfam" id="PF12704"/>
    </source>
</evidence>
<organism evidence="10 11">
    <name type="scientific">Nocardia higoensis</name>
    <dbReference type="NCBI Taxonomy" id="228599"/>
    <lineage>
        <taxon>Bacteria</taxon>
        <taxon>Bacillati</taxon>
        <taxon>Actinomycetota</taxon>
        <taxon>Actinomycetes</taxon>
        <taxon>Mycobacteriales</taxon>
        <taxon>Nocardiaceae</taxon>
        <taxon>Nocardia</taxon>
    </lineage>
</organism>
<evidence type="ECO:0000256" key="2">
    <source>
        <dbReference type="ARBA" id="ARBA00022475"/>
    </source>
</evidence>
<keyword evidence="5 7" id="KW-0472">Membrane</keyword>
<reference evidence="10 11" key="1">
    <citation type="submission" date="2020-10" db="EMBL/GenBank/DDBJ databases">
        <title>Identification of Nocardia species via Next-generation sequencing and recognition of intraspecies genetic diversity.</title>
        <authorList>
            <person name="Li P."/>
            <person name="Li P."/>
            <person name="Lu B."/>
        </authorList>
    </citation>
    <scope>NUCLEOTIDE SEQUENCE [LARGE SCALE GENOMIC DNA]</scope>
    <source>
        <strain evidence="10 11">BJ06-0143</strain>
    </source>
</reference>
<dbReference type="Proteomes" id="UP000707731">
    <property type="component" value="Unassembled WGS sequence"/>
</dbReference>
<feature type="transmembrane region" description="Helical" evidence="7">
    <location>
        <begin position="12"/>
        <end position="35"/>
    </location>
</feature>
<feature type="transmembrane region" description="Helical" evidence="7">
    <location>
        <begin position="285"/>
        <end position="309"/>
    </location>
</feature>
<feature type="domain" description="ABC3 transporter permease C-terminal" evidence="8">
    <location>
        <begin position="243"/>
        <end position="365"/>
    </location>
</feature>
<dbReference type="PANTHER" id="PTHR30572:SF4">
    <property type="entry name" value="ABC TRANSPORTER PERMEASE YTRF"/>
    <property type="match status" value="1"/>
</dbReference>
<keyword evidence="4 7" id="KW-1133">Transmembrane helix</keyword>
<feature type="transmembrane region" description="Helical" evidence="7">
    <location>
        <begin position="238"/>
        <end position="264"/>
    </location>
</feature>
<dbReference type="InterPro" id="IPR003838">
    <property type="entry name" value="ABC3_permease_C"/>
</dbReference>
<dbReference type="InterPro" id="IPR050250">
    <property type="entry name" value="Macrolide_Exporter_MacB"/>
</dbReference>
<comment type="caution">
    <text evidence="10">The sequence shown here is derived from an EMBL/GenBank/DDBJ whole genome shotgun (WGS) entry which is preliminary data.</text>
</comment>
<dbReference type="Pfam" id="PF02687">
    <property type="entry name" value="FtsX"/>
    <property type="match status" value="2"/>
</dbReference>
<feature type="transmembrane region" description="Helical" evidence="7">
    <location>
        <begin position="417"/>
        <end position="443"/>
    </location>
</feature>
<proteinExistence type="inferred from homology"/>
<dbReference type="Pfam" id="PF12704">
    <property type="entry name" value="MacB_PCD"/>
    <property type="match status" value="2"/>
</dbReference>
<gene>
    <name evidence="10" type="ORF">IU449_25105</name>
</gene>
<comment type="subcellular location">
    <subcellularLocation>
        <location evidence="1">Cell membrane</location>
        <topology evidence="1">Multi-pass membrane protein</topology>
    </subcellularLocation>
</comment>
<feature type="transmembrane region" description="Helical" evidence="7">
    <location>
        <begin position="464"/>
        <end position="484"/>
    </location>
</feature>
<evidence type="ECO:0000256" key="1">
    <source>
        <dbReference type="ARBA" id="ARBA00004651"/>
    </source>
</evidence>
<feature type="transmembrane region" description="Helical" evidence="7">
    <location>
        <begin position="788"/>
        <end position="808"/>
    </location>
</feature>
<dbReference type="EMBL" id="JADLQN010000006">
    <property type="protein sequence ID" value="MBF6357781.1"/>
    <property type="molecule type" value="Genomic_DNA"/>
</dbReference>
<evidence type="ECO:0000256" key="7">
    <source>
        <dbReference type="SAM" id="Phobius"/>
    </source>
</evidence>
<keyword evidence="11" id="KW-1185">Reference proteome</keyword>
<evidence type="ECO:0000256" key="6">
    <source>
        <dbReference type="ARBA" id="ARBA00038076"/>
    </source>
</evidence>
<feature type="transmembrane region" description="Helical" evidence="7">
    <location>
        <begin position="697"/>
        <end position="716"/>
    </location>
</feature>
<evidence type="ECO:0000259" key="8">
    <source>
        <dbReference type="Pfam" id="PF02687"/>
    </source>
</evidence>
<protein>
    <submittedName>
        <fullName evidence="10">FtsX-like permease family protein</fullName>
    </submittedName>
</protein>
<feature type="domain" description="MacB-like periplasmic core" evidence="9">
    <location>
        <begin position="14"/>
        <end position="211"/>
    </location>
</feature>
<evidence type="ECO:0000256" key="5">
    <source>
        <dbReference type="ARBA" id="ARBA00023136"/>
    </source>
</evidence>
<comment type="similarity">
    <text evidence="6">Belongs to the ABC-4 integral membrane protein family.</text>
</comment>
<sequence>MFSLREFAVHRGRTLASITVMAVSAAFLVAVFGMFGSLTGSVHRLVDGLAGEASLEVSGITDSGFPGTLHADVAAVPGVRAAVPMVRTVAPTSAGSALVLGTDASATALGSVLQPAIESRLSALISVPDGVLVGPGLGVSAGDRLRVGRTDVTVAGVLDGGQLGRLNEGHYVLTSLPVAQRALGRTDHLDSILLVTEPGADPADVRAAVEQRIDGRAIVAEPTLRAVRTGNGLRILQYMTLMGAALAFIVAAFLIYTAMSMAIAQRRRTLSMLRAVGGRRRTLAADLLTEAGVIGLAGGVLGTALGIAYGRTTVDALPVALLQSVEARTVYSVPVYAIPIALAAAVGTSVAAAAVAAHQVYKVSPVEALAPVGVSVADRVPLWMRVGSGCVAIGAMGLAVVLVALRLGDLVWSGVALSMFFGAGLFACWAVTGTLVSAAAEVARRCGKAGELAAATVRRAPRRVWATMMTVFIAVAMTVTITGANSDMLGAVRGSIGAVDEVDLLVAARPADQMPTDPALPTDAASRIAALPEVERVVEGQLAYATLGEERIILYGLAPGAISPLYADLSPAAREAVISGHGIVLSRDLSRTLGVTEGDALTMRTPSGQRQLPVVGVVSYFSALTGNAAIGLEQMRDWFDRPGSTVLQIDGRDDIGSEQLRAAVRAVVPADTHVFTGQESLAGVDSAIRQGAGVANAVWVIVVLIAAVALLNTLGLSVLERRRELGVLRAMGATRRVVLRTVLAEAVGIGVVGGVLGLGFGALSQLFFDRITPDIMNLDVAYRPGPMMVVFALGAIALSLLGSIPPAVRAARLDIIEAIGTE</sequence>
<accession>A0ABS0DH60</accession>
<dbReference type="InterPro" id="IPR025857">
    <property type="entry name" value="MacB_PCD"/>
</dbReference>